<organism evidence="1">
    <name type="scientific">Pseudomonas phage Nican01</name>
    <dbReference type="NCBI Taxonomy" id="3138540"/>
    <lineage>
        <taxon>Viruses</taxon>
        <taxon>Duplodnaviria</taxon>
        <taxon>Heunggongvirae</taxon>
        <taxon>Uroviricota</taxon>
        <taxon>Caudoviricetes</taxon>
        <taxon>Nickievirus</taxon>
    </lineage>
</organism>
<name>A0AAU6W0B4_9CAUD</name>
<dbReference type="EMBL" id="PP179318">
    <property type="protein sequence ID" value="XAI70146.1"/>
    <property type="molecule type" value="Genomic_DNA"/>
</dbReference>
<reference evidence="1" key="1">
    <citation type="journal article" date="2024" name="J. Gen. Virol.">
        <title>Novel phages of Pseudomonas syringae unveil numerous potential auxiliary metabolic genes.</title>
        <authorList>
            <person name="Feltin C."/>
            <person name="Garneau J.R."/>
            <person name="Morris C.E."/>
            <person name="Berard A."/>
            <person name="Torres-Barcelo C."/>
        </authorList>
    </citation>
    <scope>NUCLEOTIDE SEQUENCE</scope>
</reference>
<proteinExistence type="predicted"/>
<accession>A0AAU6W0B4</accession>
<evidence type="ECO:0000313" key="1">
    <source>
        <dbReference type="EMBL" id="XAI70146.1"/>
    </source>
</evidence>
<gene>
    <name evidence="1" type="ORF">Nican01_00133</name>
</gene>
<sequence>MAVTPSIATLYLTKLLIIGCTGTDPDSDNLGQCPESLVPHTWVGLSSKSECEAFIRTRDFDPTDYLKGYGSYIVSCEK</sequence>
<protein>
    <submittedName>
        <fullName evidence="1">Uncharacterized protein</fullName>
    </submittedName>
</protein>